<accession>A0A7H2BBV8</accession>
<feature type="domain" description="Endonuclease/exonuclease/phosphatase" evidence="3">
    <location>
        <begin position="454"/>
        <end position="624"/>
    </location>
</feature>
<keyword evidence="5" id="KW-1185">Reference proteome</keyword>
<gene>
    <name evidence="4" type="ORF">IDM49_07805</name>
</gene>
<keyword evidence="2" id="KW-0732">Signal</keyword>
<dbReference type="InterPro" id="IPR047971">
    <property type="entry name" value="ExeM-like"/>
</dbReference>
<dbReference type="Proteomes" id="UP000516404">
    <property type="component" value="Chromosome"/>
</dbReference>
<reference evidence="4 5" key="1">
    <citation type="submission" date="2020-09" db="EMBL/GenBank/DDBJ databases">
        <title>Investigation of environmental microbes.</title>
        <authorList>
            <person name="Ou Y."/>
            <person name="Kang Q."/>
        </authorList>
    </citation>
    <scope>NUCLEOTIDE SEQUENCE [LARGE SCALE GENOMIC DNA]</scope>
    <source>
        <strain evidence="4 5">KJZ-14</strain>
    </source>
</reference>
<sequence length="677" mass="72054">MNIHYRWRKLSCLAATTSVAALGLGSLASLPAAQAAEEVSIAQVQGTTDVSPLASRSVTTTGIVTAVYAEGGLNGYFIQTPGSSSADFTPGESDGIFVYSVDTVKNVGIGDLVKVTGTVSEYKKQTQLTVRTGGLEKLGAGQSIEPIRDVLPEDATAREALEGMLVQPAGDITVTDNYSTNRYGSFTLVNGDSPLRTATDVVKPGEEAIAYEAANKEKTFVLDDGSTVDYTRGGSETPVAYLSQDNPLRIGAPVTFQHPAVLSYSFDAWTLQPTTTVNGSTSPSDLPVSWTNTREAAPDPVGGEVSISSFNVLNYFSTTGDELTGCTFYKDRQNNPVTVNSGCDARGAANQENFERQQAKIVSAINTMDVSVLSLEEIENSAVFGKDRDEALNTLVDALNAAAGENKWAAVPSPAQLPETEDVIRTAFIYQPARVAPVGESEILTDTTAFENARKPLAQTFASVNSDDNDEIFVAIVNHFKSKGSGSGENADQGDGQGTSNASRVTQATDLVKFADAQEAKHNTGNVVVLGDFNSYLQEDPLQVLYRAGYISLDTHFDAGQTYAYGGRTGSLDHVLASGDFIDNFTDADVWNINSVESIGFEYSRYNSNITNLYSADPYRSSDHDPLVAGFNLSQPNDESVTPPTGKKNPRGECNNGKGNTGCKKTVLPPSQAKKHG</sequence>
<organism evidence="4 5">
    <name type="scientific">Rothia terrae</name>
    <dbReference type="NCBI Taxonomy" id="396015"/>
    <lineage>
        <taxon>Bacteria</taxon>
        <taxon>Bacillati</taxon>
        <taxon>Actinomycetota</taxon>
        <taxon>Actinomycetes</taxon>
        <taxon>Micrococcales</taxon>
        <taxon>Micrococcaceae</taxon>
        <taxon>Rothia</taxon>
    </lineage>
</organism>
<dbReference type="NCBIfam" id="NF033681">
    <property type="entry name" value="ExeM_NucH_DNase"/>
    <property type="match status" value="1"/>
</dbReference>
<feature type="chain" id="PRO_5028803872" evidence="2">
    <location>
        <begin position="36"/>
        <end position="677"/>
    </location>
</feature>
<evidence type="ECO:0000256" key="2">
    <source>
        <dbReference type="SAM" id="SignalP"/>
    </source>
</evidence>
<feature type="region of interest" description="Disordered" evidence="1">
    <location>
        <begin position="625"/>
        <end position="677"/>
    </location>
</feature>
<proteinExistence type="predicted"/>
<name>A0A7H2BBV8_9MICC</name>
<dbReference type="Gene3D" id="3.60.10.10">
    <property type="entry name" value="Endonuclease/exonuclease/phosphatase"/>
    <property type="match status" value="1"/>
</dbReference>
<dbReference type="SUPFAM" id="SSF56219">
    <property type="entry name" value="DNase I-like"/>
    <property type="match status" value="1"/>
</dbReference>
<dbReference type="KEGG" id="rter:IDM49_07805"/>
<evidence type="ECO:0000256" key="1">
    <source>
        <dbReference type="SAM" id="MobiDB-lite"/>
    </source>
</evidence>
<keyword evidence="4" id="KW-0378">Hydrolase</keyword>
<dbReference type="InterPro" id="IPR005135">
    <property type="entry name" value="Endo/exonuclease/phosphatase"/>
</dbReference>
<feature type="signal peptide" evidence="2">
    <location>
        <begin position="1"/>
        <end position="35"/>
    </location>
</feature>
<dbReference type="PANTHER" id="PTHR42834">
    <property type="entry name" value="ENDONUCLEASE/EXONUCLEASE/PHOSPHATASE FAMILY PROTEIN (AFU_ORTHOLOGUE AFUA_3G09210)"/>
    <property type="match status" value="1"/>
</dbReference>
<feature type="compositionally biased region" description="Polar residues" evidence="1">
    <location>
        <begin position="632"/>
        <end position="643"/>
    </location>
</feature>
<dbReference type="AlphaFoldDB" id="A0A7H2BBV8"/>
<evidence type="ECO:0000313" key="4">
    <source>
        <dbReference type="EMBL" id="QNV37154.1"/>
    </source>
</evidence>
<dbReference type="GO" id="GO:0004519">
    <property type="term" value="F:endonuclease activity"/>
    <property type="evidence" value="ECO:0007669"/>
    <property type="project" value="UniProtKB-KW"/>
</dbReference>
<dbReference type="EMBL" id="CP061539">
    <property type="protein sequence ID" value="QNV37154.1"/>
    <property type="molecule type" value="Genomic_DNA"/>
</dbReference>
<dbReference type="InterPro" id="IPR036691">
    <property type="entry name" value="Endo/exonu/phosph_ase_sf"/>
</dbReference>
<dbReference type="RefSeq" id="WP_190724100.1">
    <property type="nucleotide sequence ID" value="NZ_CP061539.1"/>
</dbReference>
<protein>
    <submittedName>
        <fullName evidence="4">ExeM/NucH family extracellular endonuclease</fullName>
    </submittedName>
</protein>
<dbReference type="PANTHER" id="PTHR42834:SF1">
    <property type="entry name" value="ENDONUCLEASE_EXONUCLEASE_PHOSPHATASE FAMILY PROTEIN (AFU_ORTHOLOGUE AFUA_3G09210)"/>
    <property type="match status" value="1"/>
</dbReference>
<dbReference type="CDD" id="cd04486">
    <property type="entry name" value="YhcR_OBF_like"/>
    <property type="match status" value="1"/>
</dbReference>
<keyword evidence="4" id="KW-0255">Endonuclease</keyword>
<evidence type="ECO:0000259" key="3">
    <source>
        <dbReference type="Pfam" id="PF03372"/>
    </source>
</evidence>
<keyword evidence="4" id="KW-0540">Nuclease</keyword>
<dbReference type="GeneID" id="96624142"/>
<dbReference type="CDD" id="cd10283">
    <property type="entry name" value="MnuA_DNase1-like"/>
    <property type="match status" value="1"/>
</dbReference>
<dbReference type="Pfam" id="PF03372">
    <property type="entry name" value="Exo_endo_phos"/>
    <property type="match status" value="1"/>
</dbReference>
<evidence type="ECO:0000313" key="5">
    <source>
        <dbReference type="Proteomes" id="UP000516404"/>
    </source>
</evidence>